<feature type="transmembrane region" description="Helical" evidence="8">
    <location>
        <begin position="135"/>
        <end position="159"/>
    </location>
</feature>
<dbReference type="AlphaFoldDB" id="A0AAD5K2C1"/>
<feature type="transmembrane region" description="Helical" evidence="8">
    <location>
        <begin position="951"/>
        <end position="970"/>
    </location>
</feature>
<dbReference type="InterPro" id="IPR044880">
    <property type="entry name" value="NCX_ion-bd_dom_sf"/>
</dbReference>
<evidence type="ECO:0000256" key="3">
    <source>
        <dbReference type="ARBA" id="ARBA00022448"/>
    </source>
</evidence>
<feature type="domain" description="Sodium/calcium exchanger membrane region" evidence="9">
    <location>
        <begin position="1010"/>
        <end position="1158"/>
    </location>
</feature>
<reference evidence="10" key="1">
    <citation type="journal article" date="2022" name="IScience">
        <title>Evolution of zygomycete secretomes and the origins of terrestrial fungal ecologies.</title>
        <authorList>
            <person name="Chang Y."/>
            <person name="Wang Y."/>
            <person name="Mondo S."/>
            <person name="Ahrendt S."/>
            <person name="Andreopoulos W."/>
            <person name="Barry K."/>
            <person name="Beard J."/>
            <person name="Benny G.L."/>
            <person name="Blankenship S."/>
            <person name="Bonito G."/>
            <person name="Cuomo C."/>
            <person name="Desiro A."/>
            <person name="Gervers K.A."/>
            <person name="Hundley H."/>
            <person name="Kuo A."/>
            <person name="LaButti K."/>
            <person name="Lang B.F."/>
            <person name="Lipzen A."/>
            <person name="O'Donnell K."/>
            <person name="Pangilinan J."/>
            <person name="Reynolds N."/>
            <person name="Sandor L."/>
            <person name="Smith M.E."/>
            <person name="Tsang A."/>
            <person name="Grigoriev I.V."/>
            <person name="Stajich J.E."/>
            <person name="Spatafora J.W."/>
        </authorList>
    </citation>
    <scope>NUCLEOTIDE SEQUENCE</scope>
    <source>
        <strain evidence="10">RSA 2281</strain>
    </source>
</reference>
<feature type="transmembrane region" description="Helical" evidence="8">
    <location>
        <begin position="214"/>
        <end position="235"/>
    </location>
</feature>
<evidence type="ECO:0000256" key="5">
    <source>
        <dbReference type="ARBA" id="ARBA00022989"/>
    </source>
</evidence>
<comment type="similarity">
    <text evidence="2">Belongs to the Ca(2+):cation antiporter (CaCA) (TC 2.A.19) family.</text>
</comment>
<feature type="region of interest" description="Disordered" evidence="7">
    <location>
        <begin position="600"/>
        <end position="624"/>
    </location>
</feature>
<evidence type="ECO:0000313" key="10">
    <source>
        <dbReference type="EMBL" id="KAI9252428.1"/>
    </source>
</evidence>
<feature type="compositionally biased region" description="Low complexity" evidence="7">
    <location>
        <begin position="649"/>
        <end position="667"/>
    </location>
</feature>
<feature type="compositionally biased region" description="Low complexity" evidence="7">
    <location>
        <begin position="465"/>
        <end position="484"/>
    </location>
</feature>
<feature type="region of interest" description="Disordered" evidence="7">
    <location>
        <begin position="453"/>
        <end position="484"/>
    </location>
</feature>
<evidence type="ECO:0000313" key="11">
    <source>
        <dbReference type="Proteomes" id="UP001209540"/>
    </source>
</evidence>
<keyword evidence="6 8" id="KW-0472">Membrane</keyword>
<comment type="caution">
    <text evidence="10">The sequence shown here is derived from an EMBL/GenBank/DDBJ whole genome shotgun (WGS) entry which is preliminary data.</text>
</comment>
<feature type="transmembrane region" description="Helical" evidence="8">
    <location>
        <begin position="1110"/>
        <end position="1131"/>
    </location>
</feature>
<dbReference type="GO" id="GO:0006874">
    <property type="term" value="P:intracellular calcium ion homeostasis"/>
    <property type="evidence" value="ECO:0007669"/>
    <property type="project" value="TreeGrafter"/>
</dbReference>
<comment type="subcellular location">
    <subcellularLocation>
        <location evidence="1">Membrane</location>
        <topology evidence="1">Multi-pass membrane protein</topology>
    </subcellularLocation>
</comment>
<evidence type="ECO:0000259" key="9">
    <source>
        <dbReference type="Pfam" id="PF01699"/>
    </source>
</evidence>
<feature type="transmembrane region" description="Helical" evidence="8">
    <location>
        <begin position="267"/>
        <end position="289"/>
    </location>
</feature>
<dbReference type="Gene3D" id="1.20.1420.30">
    <property type="entry name" value="NCX, central ion-binding region"/>
    <property type="match status" value="2"/>
</dbReference>
<evidence type="ECO:0000256" key="6">
    <source>
        <dbReference type="ARBA" id="ARBA00023136"/>
    </source>
</evidence>
<feature type="compositionally biased region" description="Polar residues" evidence="7">
    <location>
        <begin position="693"/>
        <end position="704"/>
    </location>
</feature>
<dbReference type="GO" id="GO:0008324">
    <property type="term" value="F:monoatomic cation transmembrane transporter activity"/>
    <property type="evidence" value="ECO:0007669"/>
    <property type="project" value="TreeGrafter"/>
</dbReference>
<accession>A0AAD5K2C1</accession>
<feature type="domain" description="Sodium/calcium exchanger membrane region" evidence="9">
    <location>
        <begin position="147"/>
        <end position="285"/>
    </location>
</feature>
<keyword evidence="11" id="KW-1185">Reference proteome</keyword>
<dbReference type="InterPro" id="IPR051359">
    <property type="entry name" value="CaCA_antiporter"/>
</dbReference>
<organism evidence="10 11">
    <name type="scientific">Phascolomyces articulosus</name>
    <dbReference type="NCBI Taxonomy" id="60185"/>
    <lineage>
        <taxon>Eukaryota</taxon>
        <taxon>Fungi</taxon>
        <taxon>Fungi incertae sedis</taxon>
        <taxon>Mucoromycota</taxon>
        <taxon>Mucoromycotina</taxon>
        <taxon>Mucoromycetes</taxon>
        <taxon>Mucorales</taxon>
        <taxon>Lichtheimiaceae</taxon>
        <taxon>Phascolomyces</taxon>
    </lineage>
</organism>
<dbReference type="Proteomes" id="UP001209540">
    <property type="component" value="Unassembled WGS sequence"/>
</dbReference>
<feature type="transmembrane region" description="Helical" evidence="8">
    <location>
        <begin position="1074"/>
        <end position="1098"/>
    </location>
</feature>
<dbReference type="PANTHER" id="PTHR12266:SF0">
    <property type="entry name" value="MITOCHONDRIAL SODIUM_CALCIUM EXCHANGER PROTEIN"/>
    <property type="match status" value="1"/>
</dbReference>
<keyword evidence="3" id="KW-0813">Transport</keyword>
<evidence type="ECO:0000256" key="4">
    <source>
        <dbReference type="ARBA" id="ARBA00022692"/>
    </source>
</evidence>
<keyword evidence="4 8" id="KW-0812">Transmembrane</keyword>
<dbReference type="GO" id="GO:0016020">
    <property type="term" value="C:membrane"/>
    <property type="evidence" value="ECO:0007669"/>
    <property type="project" value="UniProtKB-SubCell"/>
</dbReference>
<dbReference type="InterPro" id="IPR004837">
    <property type="entry name" value="NaCa_Exmemb"/>
</dbReference>
<feature type="compositionally biased region" description="Polar residues" evidence="7">
    <location>
        <begin position="561"/>
        <end position="573"/>
    </location>
</feature>
<feature type="region of interest" description="Disordered" evidence="7">
    <location>
        <begin position="512"/>
        <end position="573"/>
    </location>
</feature>
<evidence type="ECO:0000256" key="8">
    <source>
        <dbReference type="SAM" id="Phobius"/>
    </source>
</evidence>
<proteinExistence type="inferred from homology"/>
<dbReference type="EMBL" id="JAIXMP010000028">
    <property type="protein sequence ID" value="KAI9252428.1"/>
    <property type="molecule type" value="Genomic_DNA"/>
</dbReference>
<feature type="region of interest" description="Disordered" evidence="7">
    <location>
        <begin position="643"/>
        <end position="720"/>
    </location>
</feature>
<name>A0AAD5K2C1_9FUNG</name>
<evidence type="ECO:0000256" key="7">
    <source>
        <dbReference type="SAM" id="MobiDB-lite"/>
    </source>
</evidence>
<keyword evidence="5 8" id="KW-1133">Transmembrane helix</keyword>
<sequence>MQIKKGMCRNSLSFLSLFFFSRIIHAAMMMLRRHRNRFLLFICFFFFVSVQADTIINNTTTPSLLSDTTASNQSLSSHHHYHEKTDHFVVALGHNHHQTPTCTDIETYDDQCAFVQLACHGFSGMYLKFYYCSPLWKPITVIIMCAILILFFGAISIVASDFFCPNLQTISSKLQLSESMAGVTVLAFGNGSPDLFSTFSAMNSGSGSLAVGELIGAAFFIVAIVSGSMGIIRPFRSKRITFMRDATFLTGAVIMMTWIVYHQRIYWYHGVGLVAYYLIYVAVVMLGSVNFQGTGSHSKYEAKSITEELIDETTRLLGAPGVGPATKQSKPPRLSIPVYGFATPGGGMADYEHHLGHIIRPMTARSPSRHSLRIETGSLNIPRTTSTNGSISSRLVRYPMTPRVGIRTSLFGAIEFQQHVSAIRRANSTHYMNQPESANSHNNIRRRQISMPHWKRSPSASPYRNNQNTNNNSPNYIHSNNNNHQNYNAIGVVVGGGRPRASTVTGDQLLTTASSTMNRGGLGLGSPYHRYNNYNNSAYSNHPQQQQQQQQQGGGGGGQQTTVTTPDSTHSSTGLAEDYFTYLSANNQQQKQFPLEISTTSTSTATDNQPSQNHHHHSPIHQQYHTATEPNHEFMIPEIRLAPPNNLMSSTSTSPTPAQQPYYQQQQHQEEENISYYNYSTHNNNNNIPRRQFNCTSPINTTPRSRNRSRGNSLVVPPSPSIANTEEEIFVSARQSPAVTPSPSMYNTLHQHQYQHQQQHYADPRSISIILSNAEEHNHPQNNGRGENYPFVQQTLDAQFARPASSYQVFTHVVAFVDSVGQTLFPTMQDWCDKSFLAKLSSFVAVPLVLVFTLTLPVAEPEDVKVDGIEVLEDGDQQSHHHHPGGMTDEDDMSLLSPDSAAVGPTGGVGSKNYLSVASAFENDSILMSQDDMLSMMDPQDAYQQFEWCRWLLALQAIFGSTFLAFIMAINEFIEPWHVVFGFTVGCMVAVLVMAGTSADKPPKWRWMLSFVGFFVALNWIFLLANNVVGLLKAIGMVFNISDAIMGLTVFALGNSIGDLVANTAIAKMGFPTMAISACYAGPLLNMVLGVGISSSYQIFKTGQPFELDIAPTIMISSAGLITVLLSTLIVVNLNGYCINEKLGFWMIGIYVVCCVVNVSLECLSA</sequence>
<feature type="transmembrane region" description="Helical" evidence="8">
    <location>
        <begin position="1007"/>
        <end position="1025"/>
    </location>
</feature>
<evidence type="ECO:0000256" key="2">
    <source>
        <dbReference type="ARBA" id="ARBA00008170"/>
    </source>
</evidence>
<protein>
    <submittedName>
        <fullName evidence="10">Sodium/calcium exchanger protein-domain-containing protein</fullName>
    </submittedName>
</protein>
<evidence type="ECO:0000256" key="1">
    <source>
        <dbReference type="ARBA" id="ARBA00004141"/>
    </source>
</evidence>
<reference evidence="10" key="2">
    <citation type="submission" date="2023-02" db="EMBL/GenBank/DDBJ databases">
        <authorList>
            <consortium name="DOE Joint Genome Institute"/>
            <person name="Mondo S.J."/>
            <person name="Chang Y."/>
            <person name="Wang Y."/>
            <person name="Ahrendt S."/>
            <person name="Andreopoulos W."/>
            <person name="Barry K."/>
            <person name="Beard J."/>
            <person name="Benny G.L."/>
            <person name="Blankenship S."/>
            <person name="Bonito G."/>
            <person name="Cuomo C."/>
            <person name="Desiro A."/>
            <person name="Gervers K.A."/>
            <person name="Hundley H."/>
            <person name="Kuo A."/>
            <person name="LaButti K."/>
            <person name="Lang B.F."/>
            <person name="Lipzen A."/>
            <person name="O'Donnell K."/>
            <person name="Pangilinan J."/>
            <person name="Reynolds N."/>
            <person name="Sandor L."/>
            <person name="Smith M.W."/>
            <person name="Tsang A."/>
            <person name="Grigoriev I.V."/>
            <person name="Stajich J.E."/>
            <person name="Spatafora J.W."/>
        </authorList>
    </citation>
    <scope>NUCLEOTIDE SEQUENCE</scope>
    <source>
        <strain evidence="10">RSA 2281</strain>
    </source>
</reference>
<feature type="transmembrane region" description="Helical" evidence="8">
    <location>
        <begin position="1143"/>
        <end position="1161"/>
    </location>
</feature>
<feature type="transmembrane region" description="Helical" evidence="8">
    <location>
        <begin position="976"/>
        <end position="995"/>
    </location>
</feature>
<gene>
    <name evidence="10" type="ORF">BDA99DRAFT_521065</name>
</gene>
<feature type="transmembrane region" description="Helical" evidence="8">
    <location>
        <begin position="242"/>
        <end position="261"/>
    </location>
</feature>
<feature type="compositionally biased region" description="Low complexity" evidence="7">
    <location>
        <begin position="531"/>
        <end position="551"/>
    </location>
</feature>
<dbReference type="PANTHER" id="PTHR12266">
    <property type="entry name" value="NA+/CA2+ K+ INDEPENDENT EXCHANGER"/>
    <property type="match status" value="1"/>
</dbReference>
<dbReference type="Pfam" id="PF01699">
    <property type="entry name" value="Na_Ca_ex"/>
    <property type="match status" value="2"/>
</dbReference>
<feature type="compositionally biased region" description="Low complexity" evidence="7">
    <location>
        <begin position="674"/>
        <end position="687"/>
    </location>
</feature>
<feature type="region of interest" description="Disordered" evidence="7">
    <location>
        <begin position="876"/>
        <end position="897"/>
    </location>
</feature>